<organism evidence="4 5">
    <name type="scientific">Staphylococcus xylosus</name>
    <dbReference type="NCBI Taxonomy" id="1288"/>
    <lineage>
        <taxon>Bacteria</taxon>
        <taxon>Bacillati</taxon>
        <taxon>Bacillota</taxon>
        <taxon>Bacilli</taxon>
        <taxon>Bacillales</taxon>
        <taxon>Staphylococcaceae</taxon>
        <taxon>Staphylococcus</taxon>
    </lineage>
</organism>
<dbReference type="PRINTS" id="PR00038">
    <property type="entry name" value="HTHLUXR"/>
</dbReference>
<dbReference type="Gene3D" id="1.10.10.10">
    <property type="entry name" value="Winged helix-like DNA-binding domain superfamily/Winged helix DNA-binding domain"/>
    <property type="match status" value="1"/>
</dbReference>
<dbReference type="InterPro" id="IPR036388">
    <property type="entry name" value="WH-like_DNA-bd_sf"/>
</dbReference>
<dbReference type="GO" id="GO:0003700">
    <property type="term" value="F:DNA-binding transcription factor activity"/>
    <property type="evidence" value="ECO:0007669"/>
    <property type="project" value="InterPro"/>
</dbReference>
<dbReference type="InterPro" id="IPR014284">
    <property type="entry name" value="RNA_pol_sigma-70_dom"/>
</dbReference>
<protein>
    <submittedName>
        <fullName evidence="4">Sigma-70 family RNA polymerase sigma factor</fullName>
    </submittedName>
</protein>
<feature type="domain" description="HTH luxR-type" evidence="3">
    <location>
        <begin position="105"/>
        <end position="147"/>
    </location>
</feature>
<accession>A0A418IJU9</accession>
<keyword evidence="5" id="KW-1185">Reference proteome</keyword>
<dbReference type="GO" id="GO:0006352">
    <property type="term" value="P:DNA-templated transcription initiation"/>
    <property type="evidence" value="ECO:0007669"/>
    <property type="project" value="InterPro"/>
</dbReference>
<evidence type="ECO:0000256" key="1">
    <source>
        <dbReference type="ARBA" id="ARBA00023015"/>
    </source>
</evidence>
<dbReference type="GO" id="GO:0003677">
    <property type="term" value="F:DNA binding"/>
    <property type="evidence" value="ECO:0007669"/>
    <property type="project" value="InterPro"/>
</dbReference>
<comment type="caution">
    <text evidence="4">The sequence shown here is derived from an EMBL/GenBank/DDBJ whole genome shotgun (WGS) entry which is preliminary data.</text>
</comment>
<proteinExistence type="predicted"/>
<dbReference type="EMBL" id="QXUL01000122">
    <property type="protein sequence ID" value="RIN06728.1"/>
    <property type="molecule type" value="Genomic_DNA"/>
</dbReference>
<dbReference type="RefSeq" id="WP_119604291.1">
    <property type="nucleotide sequence ID" value="NZ_CABIWF010000005.1"/>
</dbReference>
<evidence type="ECO:0000256" key="2">
    <source>
        <dbReference type="ARBA" id="ARBA00023163"/>
    </source>
</evidence>
<reference evidence="4 5" key="1">
    <citation type="journal article" date="2016" name="Front. Microbiol.">
        <title>Comprehensive Phylogenetic Analysis of Bovine Non-aureus Staphylococci Species Based on Whole-Genome Sequencing.</title>
        <authorList>
            <person name="Naushad S."/>
            <person name="Barkema H.W."/>
            <person name="Luby C."/>
            <person name="Condas L.A."/>
            <person name="Nobrega D.B."/>
            <person name="Carson D.A."/>
            <person name="De Buck J."/>
        </authorList>
    </citation>
    <scope>NUCLEOTIDE SEQUENCE [LARGE SCALE GENOMIC DNA]</scope>
    <source>
        <strain evidence="4 5">SNUC 102</strain>
    </source>
</reference>
<dbReference type="AlphaFoldDB" id="A0A418IJU9"/>
<dbReference type="OrthoDB" id="9783788at2"/>
<sequence length="155" mass="19079">MNFDELYKNFKHIIYFLLKKYNIKYNNDEYVQLLTIKMWELSKVYTPQKSSLNSFLYRRLNFFIIDLFRSQHTFETYNIFELDNISNINSPFDDARLLYDNFLSHLSEKEQLWLQLKLAGYKQKELAKELNCSISTLKNYQNRVKRKYKNYYLNK</sequence>
<dbReference type="InterPro" id="IPR016032">
    <property type="entry name" value="Sig_transdc_resp-reg_C-effctor"/>
</dbReference>
<dbReference type="InterPro" id="IPR000792">
    <property type="entry name" value="Tscrpt_reg_LuxR_C"/>
</dbReference>
<evidence type="ECO:0000313" key="5">
    <source>
        <dbReference type="Proteomes" id="UP000285567"/>
    </source>
</evidence>
<evidence type="ECO:0000313" key="4">
    <source>
        <dbReference type="EMBL" id="RIN06728.1"/>
    </source>
</evidence>
<dbReference type="Pfam" id="PF00196">
    <property type="entry name" value="GerE"/>
    <property type="match status" value="1"/>
</dbReference>
<gene>
    <name evidence="4" type="ORF">BU097_14065</name>
</gene>
<name>A0A418IJU9_STAXY</name>
<evidence type="ECO:0000259" key="3">
    <source>
        <dbReference type="Pfam" id="PF00196"/>
    </source>
</evidence>
<keyword evidence="1" id="KW-0805">Transcription regulation</keyword>
<keyword evidence="2" id="KW-0804">Transcription</keyword>
<dbReference type="SUPFAM" id="SSF46894">
    <property type="entry name" value="C-terminal effector domain of the bipartite response regulators"/>
    <property type="match status" value="1"/>
</dbReference>
<dbReference type="NCBIfam" id="TIGR02937">
    <property type="entry name" value="sigma70-ECF"/>
    <property type="match status" value="1"/>
</dbReference>
<dbReference type="Proteomes" id="UP000285567">
    <property type="component" value="Unassembled WGS sequence"/>
</dbReference>